<name>A0A9X9PQ79_BLUGR</name>
<sequence>MKFSIISGASTLFCILAPLKAFVIAPVRALLPNLLPAPDPNREFIFQCPDGKRFTKFELMQVILEARHFMNINTEDDQYPQQYSHLEGPTSTLFCYIQLRKSNSGLNEAHSC</sequence>
<evidence type="ECO:0000313" key="1">
    <source>
        <dbReference type="EMBL" id="VCU38977.1"/>
    </source>
</evidence>
<dbReference type="Proteomes" id="UP000324639">
    <property type="component" value="Chromosome Bgt_-01"/>
</dbReference>
<dbReference type="AlphaFoldDB" id="A0A9X9PQ79"/>
<dbReference type="EMBL" id="LR026984">
    <property type="protein sequence ID" value="VCU38977.1"/>
    <property type="molecule type" value="Genomic_DNA"/>
</dbReference>
<proteinExistence type="predicted"/>
<gene>
    <name evidence="1" type="ORF">BGT96224V316_LOCUS228</name>
</gene>
<organism evidence="1 2">
    <name type="scientific">Blumeria graminis f. sp. tritici</name>
    <dbReference type="NCBI Taxonomy" id="62690"/>
    <lineage>
        <taxon>Eukaryota</taxon>
        <taxon>Fungi</taxon>
        <taxon>Dikarya</taxon>
        <taxon>Ascomycota</taxon>
        <taxon>Pezizomycotina</taxon>
        <taxon>Leotiomycetes</taxon>
        <taxon>Erysiphales</taxon>
        <taxon>Erysiphaceae</taxon>
        <taxon>Blumeria</taxon>
    </lineage>
</organism>
<evidence type="ECO:0000313" key="2">
    <source>
        <dbReference type="Proteomes" id="UP000324639"/>
    </source>
</evidence>
<keyword evidence="2" id="KW-1185">Reference proteome</keyword>
<accession>A0A9X9PQ79</accession>
<protein>
    <submittedName>
        <fullName evidence="1">Bgt-50241</fullName>
    </submittedName>
</protein>
<reference evidence="1 2" key="1">
    <citation type="submission" date="2018-08" db="EMBL/GenBank/DDBJ databases">
        <authorList>
            <person name="Muller C M."/>
        </authorList>
    </citation>
    <scope>NUCLEOTIDE SEQUENCE [LARGE SCALE GENOMIC DNA]</scope>
</reference>